<reference evidence="2" key="2">
    <citation type="submission" date="2023-06" db="EMBL/GenBank/DDBJ databases">
        <authorList>
            <consortium name="Lawrence Berkeley National Laboratory"/>
            <person name="Haridas S."/>
            <person name="Hensen N."/>
            <person name="Bonometti L."/>
            <person name="Westerberg I."/>
            <person name="Brannstrom I.O."/>
            <person name="Guillou S."/>
            <person name="Cros-Aarteil S."/>
            <person name="Calhoun S."/>
            <person name="Kuo A."/>
            <person name="Mondo S."/>
            <person name="Pangilinan J."/>
            <person name="Riley R."/>
            <person name="Labutti K."/>
            <person name="Andreopoulos B."/>
            <person name="Lipzen A."/>
            <person name="Chen C."/>
            <person name="Yanf M."/>
            <person name="Daum C."/>
            <person name="Ng V."/>
            <person name="Clum A."/>
            <person name="Steindorff A."/>
            <person name="Ohm R."/>
            <person name="Martin F."/>
            <person name="Silar P."/>
            <person name="Natvig D."/>
            <person name="Lalanne C."/>
            <person name="Gautier V."/>
            <person name="Ament-Velasquez S.L."/>
            <person name="Kruys A."/>
            <person name="Hutchinson M.I."/>
            <person name="Powell A.J."/>
            <person name="Barry K."/>
            <person name="Miller A.N."/>
            <person name="Grigoriev I.V."/>
            <person name="Debuchy R."/>
            <person name="Gladieux P."/>
            <person name="Thoren M.H."/>
            <person name="Johannesson H."/>
        </authorList>
    </citation>
    <scope>NUCLEOTIDE SEQUENCE</scope>
    <source>
        <strain evidence="2">CBS 560.94</strain>
    </source>
</reference>
<dbReference type="EMBL" id="JAUEPP010000007">
    <property type="protein sequence ID" value="KAK3338919.1"/>
    <property type="molecule type" value="Genomic_DNA"/>
</dbReference>
<dbReference type="RefSeq" id="XP_062678279.1">
    <property type="nucleotide sequence ID" value="XM_062825055.1"/>
</dbReference>
<name>A0AAE0J8F6_9PEZI</name>
<feature type="compositionally biased region" description="Acidic residues" evidence="1">
    <location>
        <begin position="150"/>
        <end position="167"/>
    </location>
</feature>
<dbReference type="AlphaFoldDB" id="A0AAE0J8F6"/>
<feature type="non-terminal residue" evidence="2">
    <location>
        <position position="167"/>
    </location>
</feature>
<sequence>MSQPQSGPDPDPEPSMYQQVHTQVLNQIGSTPDLSEEERTLYILDLVRFAVAAWQASGLMHLRKGMVSCAIDSLGDTKAWKAKREEWLDFTRESLGVQVSERVIAAEDTEMTEKVTEKVTTEMVRKGGEGDGGGDKKGKSPAKRRRVGGDEEEGGDKVEEVEEAKEA</sequence>
<feature type="compositionally biased region" description="Basic and acidic residues" evidence="1">
    <location>
        <begin position="121"/>
        <end position="138"/>
    </location>
</feature>
<proteinExistence type="predicted"/>
<reference evidence="2" key="1">
    <citation type="journal article" date="2023" name="Mol. Phylogenet. Evol.">
        <title>Genome-scale phylogeny and comparative genomics of the fungal order Sordariales.</title>
        <authorList>
            <person name="Hensen N."/>
            <person name="Bonometti L."/>
            <person name="Westerberg I."/>
            <person name="Brannstrom I.O."/>
            <person name="Guillou S."/>
            <person name="Cros-Aarteil S."/>
            <person name="Calhoun S."/>
            <person name="Haridas S."/>
            <person name="Kuo A."/>
            <person name="Mondo S."/>
            <person name="Pangilinan J."/>
            <person name="Riley R."/>
            <person name="LaButti K."/>
            <person name="Andreopoulos B."/>
            <person name="Lipzen A."/>
            <person name="Chen C."/>
            <person name="Yan M."/>
            <person name="Daum C."/>
            <person name="Ng V."/>
            <person name="Clum A."/>
            <person name="Steindorff A."/>
            <person name="Ohm R.A."/>
            <person name="Martin F."/>
            <person name="Silar P."/>
            <person name="Natvig D.O."/>
            <person name="Lalanne C."/>
            <person name="Gautier V."/>
            <person name="Ament-Velasquez S.L."/>
            <person name="Kruys A."/>
            <person name="Hutchinson M.I."/>
            <person name="Powell A.J."/>
            <person name="Barry K."/>
            <person name="Miller A.N."/>
            <person name="Grigoriev I.V."/>
            <person name="Debuchy R."/>
            <person name="Gladieux P."/>
            <person name="Hiltunen Thoren M."/>
            <person name="Johannesson H."/>
        </authorList>
    </citation>
    <scope>NUCLEOTIDE SEQUENCE</scope>
    <source>
        <strain evidence="2">CBS 560.94</strain>
    </source>
</reference>
<evidence type="ECO:0000256" key="1">
    <source>
        <dbReference type="SAM" id="MobiDB-lite"/>
    </source>
</evidence>
<keyword evidence="3" id="KW-1185">Reference proteome</keyword>
<accession>A0AAE0J8F6</accession>
<gene>
    <name evidence="2" type="ORF">B0H65DRAFT_433239</name>
</gene>
<dbReference type="Proteomes" id="UP001278500">
    <property type="component" value="Unassembled WGS sequence"/>
</dbReference>
<evidence type="ECO:0000313" key="3">
    <source>
        <dbReference type="Proteomes" id="UP001278500"/>
    </source>
</evidence>
<dbReference type="GeneID" id="87862209"/>
<comment type="caution">
    <text evidence="2">The sequence shown here is derived from an EMBL/GenBank/DDBJ whole genome shotgun (WGS) entry which is preliminary data.</text>
</comment>
<evidence type="ECO:0000313" key="2">
    <source>
        <dbReference type="EMBL" id="KAK3338919.1"/>
    </source>
</evidence>
<organism evidence="2 3">
    <name type="scientific">Neurospora tetraspora</name>
    <dbReference type="NCBI Taxonomy" id="94610"/>
    <lineage>
        <taxon>Eukaryota</taxon>
        <taxon>Fungi</taxon>
        <taxon>Dikarya</taxon>
        <taxon>Ascomycota</taxon>
        <taxon>Pezizomycotina</taxon>
        <taxon>Sordariomycetes</taxon>
        <taxon>Sordariomycetidae</taxon>
        <taxon>Sordariales</taxon>
        <taxon>Sordariaceae</taxon>
        <taxon>Neurospora</taxon>
    </lineage>
</organism>
<protein>
    <submittedName>
        <fullName evidence="2">Uncharacterized protein</fullName>
    </submittedName>
</protein>
<feature type="region of interest" description="Disordered" evidence="1">
    <location>
        <begin position="121"/>
        <end position="167"/>
    </location>
</feature>